<dbReference type="InterPro" id="IPR042099">
    <property type="entry name" value="ANL_N_sf"/>
</dbReference>
<protein>
    <submittedName>
        <fullName evidence="5">AMP-dependent synthetase</fullName>
    </submittedName>
</protein>
<organism evidence="5 6">
    <name type="scientific">Saccharothrix syringae</name>
    <name type="common">Nocardiopsis syringae</name>
    <dbReference type="NCBI Taxonomy" id="103733"/>
    <lineage>
        <taxon>Bacteria</taxon>
        <taxon>Bacillati</taxon>
        <taxon>Actinomycetota</taxon>
        <taxon>Actinomycetes</taxon>
        <taxon>Pseudonocardiales</taxon>
        <taxon>Pseudonocardiaceae</taxon>
        <taxon>Saccharothrix</taxon>
    </lineage>
</organism>
<dbReference type="InterPro" id="IPR025110">
    <property type="entry name" value="AMP-bd_C"/>
</dbReference>
<feature type="domain" description="AMP-binding enzyme C-terminal" evidence="4">
    <location>
        <begin position="403"/>
        <end position="497"/>
    </location>
</feature>
<dbReference type="Pfam" id="PF13193">
    <property type="entry name" value="AMP-binding_C"/>
    <property type="match status" value="1"/>
</dbReference>
<dbReference type="OrthoDB" id="9803968at2"/>
<evidence type="ECO:0000313" key="5">
    <source>
        <dbReference type="EMBL" id="QFZ21261.1"/>
    </source>
</evidence>
<dbReference type="Gene3D" id="3.40.50.12780">
    <property type="entry name" value="N-terminal domain of ligase-like"/>
    <property type="match status" value="1"/>
</dbReference>
<name>A0A5Q0H4T6_SACSY</name>
<dbReference type="RefSeq" id="WP_051765017.1">
    <property type="nucleotide sequence ID" value="NZ_CP034550.1"/>
</dbReference>
<dbReference type="PANTHER" id="PTHR43352">
    <property type="entry name" value="ACETYL-COA SYNTHETASE"/>
    <property type="match status" value="1"/>
</dbReference>
<dbReference type="GO" id="GO:0044550">
    <property type="term" value="P:secondary metabolite biosynthetic process"/>
    <property type="evidence" value="ECO:0007669"/>
    <property type="project" value="TreeGrafter"/>
</dbReference>
<sequence>MAFGDGEGTGMNLVEVLRTGAAAGGWLDRPAYEVDGAALTHAEVYDGAARVAGALVRDGVRVGDRVVVLLDDSPDFVLAFLGAVHAGAVPVAINPRLHRDELRQVLDAARPALVVHRPGDVPPSAAPATTSAGLGGARPVPVVPRDAGDQAYATFTSGTTGVPRLCPHAHGDALVHHRSFCVPALRLSPDDVVHSVSKLYFAYGLGNSLLYPLMSGSRVVLNPEPPVVDDVLAIVDKYDVTALFAVPTFYARLIAHPGGERLANLRLAAAGGEVLLPALEERLMEVLGDRLLNGIGSTEVGQAFTHNTPTARRVGTVGRVLPPFEVRVVDDRGGPVEPDVVGRLQVRGPTVVLGVDEGGEPRRTRDWYATGDLASVDADGFVRVTGRLDDVENVGGIKVHPLEVEHLLAGHPLVREAAVCAAADRDGAARLRAYVVRAGEPADVRPTDEPTGEPAGEPTDAELADDLIALARRHLTAYKVPREVVFVPSLPRTGSGKLRRHVVRGWRA</sequence>
<dbReference type="PANTHER" id="PTHR43352:SF1">
    <property type="entry name" value="ANTHRANILATE--COA LIGASE"/>
    <property type="match status" value="1"/>
</dbReference>
<dbReference type="EMBL" id="CP034550">
    <property type="protein sequence ID" value="QFZ21261.1"/>
    <property type="molecule type" value="Genomic_DNA"/>
</dbReference>
<proteinExistence type="predicted"/>
<evidence type="ECO:0000259" key="3">
    <source>
        <dbReference type="Pfam" id="PF00501"/>
    </source>
</evidence>
<keyword evidence="6" id="KW-1185">Reference proteome</keyword>
<evidence type="ECO:0000259" key="4">
    <source>
        <dbReference type="Pfam" id="PF13193"/>
    </source>
</evidence>
<feature type="region of interest" description="Disordered" evidence="2">
    <location>
        <begin position="441"/>
        <end position="460"/>
    </location>
</feature>
<dbReference type="Proteomes" id="UP000325787">
    <property type="component" value="Chromosome"/>
</dbReference>
<dbReference type="GO" id="GO:0016878">
    <property type="term" value="F:acid-thiol ligase activity"/>
    <property type="evidence" value="ECO:0007669"/>
    <property type="project" value="TreeGrafter"/>
</dbReference>
<evidence type="ECO:0000256" key="2">
    <source>
        <dbReference type="SAM" id="MobiDB-lite"/>
    </source>
</evidence>
<feature type="region of interest" description="Disordered" evidence="2">
    <location>
        <begin position="117"/>
        <end position="137"/>
    </location>
</feature>
<dbReference type="SUPFAM" id="SSF56801">
    <property type="entry name" value="Acetyl-CoA synthetase-like"/>
    <property type="match status" value="1"/>
</dbReference>
<accession>A0A5Q0H4T6</accession>
<evidence type="ECO:0000313" key="6">
    <source>
        <dbReference type="Proteomes" id="UP000325787"/>
    </source>
</evidence>
<dbReference type="KEGG" id="ssyi:EKG83_31190"/>
<keyword evidence="1" id="KW-0436">Ligase</keyword>
<dbReference type="Gene3D" id="3.30.300.30">
    <property type="match status" value="1"/>
</dbReference>
<evidence type="ECO:0000256" key="1">
    <source>
        <dbReference type="ARBA" id="ARBA00022598"/>
    </source>
</evidence>
<dbReference type="AlphaFoldDB" id="A0A5Q0H4T6"/>
<dbReference type="Pfam" id="PF00501">
    <property type="entry name" value="AMP-binding"/>
    <property type="match status" value="1"/>
</dbReference>
<gene>
    <name evidence="5" type="ORF">EKG83_31190</name>
</gene>
<reference evidence="6" key="1">
    <citation type="journal article" date="2021" name="Curr. Microbiol.">
        <title>Complete genome of nocamycin-producing strain Saccharothrix syringae NRRL B-16468 reveals the biosynthetic potential for secondary metabolites.</title>
        <authorList>
            <person name="Mo X."/>
            <person name="Yang S."/>
        </authorList>
    </citation>
    <scope>NUCLEOTIDE SEQUENCE [LARGE SCALE GENOMIC DNA]</scope>
    <source>
        <strain evidence="6">ATCC 51364 / DSM 43886 / JCM 6844 / KCTC 9398 / NBRC 14523 / NRRL B-16468 / INA 2240</strain>
    </source>
</reference>
<dbReference type="InterPro" id="IPR000873">
    <property type="entry name" value="AMP-dep_synth/lig_dom"/>
</dbReference>
<dbReference type="InterPro" id="IPR045851">
    <property type="entry name" value="AMP-bd_C_sf"/>
</dbReference>
<feature type="domain" description="AMP-dependent synthetase/ligase" evidence="3">
    <location>
        <begin position="23"/>
        <end position="354"/>
    </location>
</feature>